<dbReference type="EMBL" id="DPVE01000281">
    <property type="protein sequence ID" value="HCK31428.1"/>
    <property type="molecule type" value="Genomic_DNA"/>
</dbReference>
<proteinExistence type="predicted"/>
<comment type="caution">
    <text evidence="1">The sequence shown here is derived from an EMBL/GenBank/DDBJ whole genome shotgun (WGS) entry which is preliminary data.</text>
</comment>
<evidence type="ECO:0000313" key="2">
    <source>
        <dbReference type="Proteomes" id="UP000263596"/>
    </source>
</evidence>
<dbReference type="AlphaFoldDB" id="A0A3D2SR52"/>
<protein>
    <submittedName>
        <fullName evidence="1">1-aminocyclopropane-1-carboxylate deaminase</fullName>
    </submittedName>
</protein>
<dbReference type="InterPro" id="IPR036052">
    <property type="entry name" value="TrpB-like_PALP_sf"/>
</dbReference>
<reference evidence="1 2" key="1">
    <citation type="journal article" date="2018" name="Nat. Biotechnol.">
        <title>A standardized bacterial taxonomy based on genome phylogeny substantially revises the tree of life.</title>
        <authorList>
            <person name="Parks D.H."/>
            <person name="Chuvochina M."/>
            <person name="Waite D.W."/>
            <person name="Rinke C."/>
            <person name="Skarshewski A."/>
            <person name="Chaumeil P.A."/>
            <person name="Hugenholtz P."/>
        </authorList>
    </citation>
    <scope>NUCLEOTIDE SEQUENCE [LARGE SCALE GENOMIC DNA]</scope>
    <source>
        <strain evidence="1">UBA9669</strain>
    </source>
</reference>
<gene>
    <name evidence="1" type="ORF">DHW29_15430</name>
</gene>
<accession>A0A3D2SR52</accession>
<name>A0A3D2SR52_9GAMM</name>
<feature type="non-terminal residue" evidence="1">
    <location>
        <position position="1"/>
    </location>
</feature>
<feature type="non-terminal residue" evidence="1">
    <location>
        <position position="45"/>
    </location>
</feature>
<dbReference type="Gene3D" id="3.40.50.1100">
    <property type="match status" value="1"/>
</dbReference>
<sequence>AHLTAKNNWKIIDEYCCGGYAKTSAQLIEFIQLFEKQYLIPLEPI</sequence>
<organism evidence="1 2">
    <name type="scientific">Acinetobacter ursingii</name>
    <dbReference type="NCBI Taxonomy" id="108980"/>
    <lineage>
        <taxon>Bacteria</taxon>
        <taxon>Pseudomonadati</taxon>
        <taxon>Pseudomonadota</taxon>
        <taxon>Gammaproteobacteria</taxon>
        <taxon>Moraxellales</taxon>
        <taxon>Moraxellaceae</taxon>
        <taxon>Acinetobacter</taxon>
    </lineage>
</organism>
<dbReference type="Proteomes" id="UP000263596">
    <property type="component" value="Unassembled WGS sequence"/>
</dbReference>
<evidence type="ECO:0000313" key="1">
    <source>
        <dbReference type="EMBL" id="HCK31428.1"/>
    </source>
</evidence>